<dbReference type="Proteomes" id="UP000001120">
    <property type="component" value="Chromosome"/>
</dbReference>
<dbReference type="EMBL" id="CP000560">
    <property type="protein sequence ID" value="QDE58089.1"/>
    <property type="molecule type" value="Genomic_DNA"/>
</dbReference>
<dbReference type="KEGG" id="bay:RBAM_38800"/>
<dbReference type="AlphaFoldDB" id="A0A4Y6A9C8"/>
<protein>
    <submittedName>
        <fullName evidence="1">Aspartate kinase</fullName>
    </submittedName>
</protein>
<accession>A0A4Y6A9C8</accession>
<keyword evidence="2" id="KW-1185">Reference proteome</keyword>
<keyword evidence="1" id="KW-0808">Transferase</keyword>
<proteinExistence type="predicted"/>
<evidence type="ECO:0000313" key="2">
    <source>
        <dbReference type="Proteomes" id="UP000001120"/>
    </source>
</evidence>
<evidence type="ECO:0000313" key="1">
    <source>
        <dbReference type="EMBL" id="QDE58089.1"/>
    </source>
</evidence>
<name>A0A4Y6A9C8_BACVZ</name>
<dbReference type="GO" id="GO:0016301">
    <property type="term" value="F:kinase activity"/>
    <property type="evidence" value="ECO:0007669"/>
    <property type="project" value="UniProtKB-KW"/>
</dbReference>
<gene>
    <name evidence="1" type="ORF">RBAM_38800</name>
</gene>
<reference evidence="1 2" key="1">
    <citation type="journal article" date="2007" name="Nat. Biotechnol.">
        <title>Comparative analysis of the complete genome sequence of the plant growth-promoting bacterium Bacillus amyloliquefaciens FZB42.</title>
        <authorList>
            <person name="Chen X.H."/>
            <person name="Koumoutsi A."/>
            <person name="Scholz R."/>
            <person name="Eisenreich A."/>
            <person name="Schneider K."/>
            <person name="Heinemeyer I."/>
            <person name="Morgenstern B."/>
            <person name="Voss B."/>
            <person name="Hess W.R."/>
            <person name="Reva O."/>
            <person name="Junge H."/>
            <person name="Voigt B."/>
            <person name="Jungblut P.R."/>
            <person name="Vater J."/>
            <person name="Sussmuth R."/>
            <person name="Liesegang H."/>
            <person name="Strittmatter A."/>
            <person name="Gottschalk G."/>
            <person name="Borriss R."/>
        </authorList>
    </citation>
    <scope>NUCLEOTIDE SEQUENCE [LARGE SCALE GENOMIC DNA]</scope>
    <source>
        <strain evidence="2">DSM 23117 / BGSC 10A6 / LMG 26770 / FZB42</strain>
    </source>
</reference>
<sequence length="43" mass="4844">MVKIEVRTSIVSLWRMMDSAKKAERGASPKCITSHRCDSLALH</sequence>
<organism evidence="1 2">
    <name type="scientific">Bacillus velezensis (strain DSM 23117 / BGSC 10A6 / LMG 26770 / FZB42)</name>
    <name type="common">Bacillus amyloliquefaciens subsp. plantarum</name>
    <dbReference type="NCBI Taxonomy" id="326423"/>
    <lineage>
        <taxon>Bacteria</taxon>
        <taxon>Bacillati</taxon>
        <taxon>Bacillota</taxon>
        <taxon>Bacilli</taxon>
        <taxon>Bacillales</taxon>
        <taxon>Bacillaceae</taxon>
        <taxon>Bacillus</taxon>
        <taxon>Bacillus amyloliquefaciens group</taxon>
    </lineage>
</organism>
<keyword evidence="1" id="KW-0418">Kinase</keyword>